<organism evidence="1 2">
    <name type="scientific">Marispirochaeta aestuarii</name>
    <dbReference type="NCBI Taxonomy" id="1963862"/>
    <lineage>
        <taxon>Bacteria</taxon>
        <taxon>Pseudomonadati</taxon>
        <taxon>Spirochaetota</taxon>
        <taxon>Spirochaetia</taxon>
        <taxon>Spirochaetales</taxon>
        <taxon>Spirochaetaceae</taxon>
        <taxon>Marispirochaeta</taxon>
    </lineage>
</organism>
<protein>
    <recommendedName>
        <fullName evidence="3">DUF72 domain-containing protein</fullName>
    </recommendedName>
</protein>
<evidence type="ECO:0008006" key="3">
    <source>
        <dbReference type="Google" id="ProtNLM"/>
    </source>
</evidence>
<dbReference type="PANTHER" id="PTHR30348">
    <property type="entry name" value="UNCHARACTERIZED PROTEIN YECE"/>
    <property type="match status" value="1"/>
</dbReference>
<dbReference type="STRING" id="1963862.B4O97_11340"/>
<gene>
    <name evidence="1" type="ORF">B4O97_11340</name>
</gene>
<dbReference type="SUPFAM" id="SSF117396">
    <property type="entry name" value="TM1631-like"/>
    <property type="match status" value="1"/>
</dbReference>
<sequence>MGIYIGTSGYSYADWVGTVYPEGTRQNEYLSAYAGIFNFVELNFSYYAMPSARVLEGLQNKVDENFRFTLKGHRSMTHEKGGDLPSLCSAFIEGTSPLREAGSLTSILLQFPYSFHYNRENRVHLDTLCSCLEELPLQIEFRNTDWFRPRVVEELRKRSVGIITSDYPALEGLPDFCPRITSSIVYVRFHGRNRENWWTGNNVSRYDYRYSAEELKERVPVLKQLAAEASILLVAFNNHYKGQAVDNARELIGLLEEG</sequence>
<dbReference type="Pfam" id="PF01904">
    <property type="entry name" value="DUF72"/>
    <property type="match status" value="1"/>
</dbReference>
<accession>A0A1Y1RYF9</accession>
<proteinExistence type="predicted"/>
<dbReference type="Proteomes" id="UP000192343">
    <property type="component" value="Unassembled WGS sequence"/>
</dbReference>
<reference evidence="1 2" key="1">
    <citation type="submission" date="2017-03" db="EMBL/GenBank/DDBJ databases">
        <title>Draft Genome sequence of Marispirochaeta sp. strain JC444.</title>
        <authorList>
            <person name="Shivani Y."/>
            <person name="Subhash Y."/>
            <person name="Sasikala C."/>
            <person name="Ramana C."/>
        </authorList>
    </citation>
    <scope>NUCLEOTIDE SEQUENCE [LARGE SCALE GENOMIC DNA]</scope>
    <source>
        <strain evidence="1 2">JC444</strain>
    </source>
</reference>
<dbReference type="Gene3D" id="3.20.20.410">
    <property type="entry name" value="Protein of unknown function UPF0759"/>
    <property type="match status" value="1"/>
</dbReference>
<dbReference type="PANTHER" id="PTHR30348:SF13">
    <property type="entry name" value="UPF0759 PROTEIN YUNF"/>
    <property type="match status" value="1"/>
</dbReference>
<name>A0A1Y1RYF9_9SPIO</name>
<comment type="caution">
    <text evidence="1">The sequence shown here is derived from an EMBL/GenBank/DDBJ whole genome shotgun (WGS) entry which is preliminary data.</text>
</comment>
<dbReference type="InterPro" id="IPR002763">
    <property type="entry name" value="DUF72"/>
</dbReference>
<dbReference type="EMBL" id="MWQY01000011">
    <property type="protein sequence ID" value="ORC34924.1"/>
    <property type="molecule type" value="Genomic_DNA"/>
</dbReference>
<dbReference type="RefSeq" id="WP_083050923.1">
    <property type="nucleotide sequence ID" value="NZ_MWQY01000011.1"/>
</dbReference>
<dbReference type="AlphaFoldDB" id="A0A1Y1RYF9"/>
<evidence type="ECO:0000313" key="1">
    <source>
        <dbReference type="EMBL" id="ORC34924.1"/>
    </source>
</evidence>
<evidence type="ECO:0000313" key="2">
    <source>
        <dbReference type="Proteomes" id="UP000192343"/>
    </source>
</evidence>
<dbReference type="OrthoDB" id="9780310at2"/>
<dbReference type="InterPro" id="IPR036520">
    <property type="entry name" value="UPF0759_sf"/>
</dbReference>
<keyword evidence="2" id="KW-1185">Reference proteome</keyword>